<dbReference type="InterPro" id="IPR036291">
    <property type="entry name" value="NAD(P)-bd_dom_sf"/>
</dbReference>
<dbReference type="NCBIfam" id="NF004783">
    <property type="entry name" value="PRK06129.1"/>
    <property type="match status" value="1"/>
</dbReference>
<evidence type="ECO:0000256" key="1">
    <source>
        <dbReference type="ARBA" id="ARBA00004496"/>
    </source>
</evidence>
<evidence type="ECO:0000256" key="11">
    <source>
        <dbReference type="PIRSR" id="PIRSR000105-1"/>
    </source>
</evidence>
<feature type="domain" description="3-hydroxyacyl-CoA dehydrogenase NAD binding" evidence="13">
    <location>
        <begin position="9"/>
        <end position="186"/>
    </location>
</feature>
<dbReference type="GO" id="GO:0050104">
    <property type="term" value="F:L-gulonate 3-dehydrogenase activity"/>
    <property type="evidence" value="ECO:0007669"/>
    <property type="project" value="UniProtKB-EC"/>
</dbReference>
<evidence type="ECO:0000313" key="15">
    <source>
        <dbReference type="Proteomes" id="UP000186091"/>
    </source>
</evidence>
<dbReference type="PIRSF" id="PIRSF000105">
    <property type="entry name" value="HCDH"/>
    <property type="match status" value="1"/>
</dbReference>
<keyword evidence="6" id="KW-0597">Phosphoprotein</keyword>
<dbReference type="InterPro" id="IPR022694">
    <property type="entry name" value="3-OHacyl-CoA_DH"/>
</dbReference>
<dbReference type="InterPro" id="IPR013328">
    <property type="entry name" value="6PGD_dom2"/>
</dbReference>
<dbReference type="PROSITE" id="PS00067">
    <property type="entry name" value="3HCDH"/>
    <property type="match status" value="1"/>
</dbReference>
<dbReference type="RefSeq" id="WP_003855258.1">
    <property type="nucleotide sequence ID" value="NZ_JAAOYN010000001.1"/>
</dbReference>
<feature type="domain" description="3-hydroxyacyl-CoA dehydrogenase C-terminal" evidence="12">
    <location>
        <begin position="191"/>
        <end position="255"/>
    </location>
</feature>
<gene>
    <name evidence="14" type="ORF">AUP69_06500</name>
</gene>
<evidence type="ECO:0000259" key="12">
    <source>
        <dbReference type="Pfam" id="PF00725"/>
    </source>
</evidence>
<dbReference type="GO" id="GO:0070403">
    <property type="term" value="F:NAD+ binding"/>
    <property type="evidence" value="ECO:0007669"/>
    <property type="project" value="InterPro"/>
</dbReference>
<dbReference type="PANTHER" id="PTHR48075:SF1">
    <property type="entry name" value="LAMBDA-CRYSTALLIN HOMOLOG"/>
    <property type="match status" value="1"/>
</dbReference>
<dbReference type="Gene3D" id="3.40.50.720">
    <property type="entry name" value="NAD(P)-binding Rossmann-like Domain"/>
    <property type="match status" value="1"/>
</dbReference>
<dbReference type="InterPro" id="IPR006108">
    <property type="entry name" value="3HC_DH_C"/>
</dbReference>
<evidence type="ECO:0000256" key="10">
    <source>
        <dbReference type="ARBA" id="ARBA00042709"/>
    </source>
</evidence>
<dbReference type="EMBL" id="LOQT01000015">
    <property type="protein sequence ID" value="OKX82537.1"/>
    <property type="molecule type" value="Genomic_DNA"/>
</dbReference>
<evidence type="ECO:0000256" key="2">
    <source>
        <dbReference type="ARBA" id="ARBA00005086"/>
    </source>
</evidence>
<proteinExistence type="inferred from homology"/>
<evidence type="ECO:0000256" key="6">
    <source>
        <dbReference type="ARBA" id="ARBA00022553"/>
    </source>
</evidence>
<evidence type="ECO:0000256" key="9">
    <source>
        <dbReference type="ARBA" id="ARBA00038962"/>
    </source>
</evidence>
<evidence type="ECO:0000256" key="8">
    <source>
        <dbReference type="ARBA" id="ARBA00023027"/>
    </source>
</evidence>
<comment type="subunit">
    <text evidence="4">Homodimer.</text>
</comment>
<dbReference type="PANTHER" id="PTHR48075">
    <property type="entry name" value="3-HYDROXYACYL-COA DEHYDROGENASE FAMILY PROTEIN"/>
    <property type="match status" value="1"/>
</dbReference>
<dbReference type="Proteomes" id="UP000186091">
    <property type="component" value="Unassembled WGS sequence"/>
</dbReference>
<feature type="site" description="Important for catalytic activity" evidence="11">
    <location>
        <position position="144"/>
    </location>
</feature>
<keyword evidence="5" id="KW-0963">Cytoplasm</keyword>
<dbReference type="InterPro" id="IPR008927">
    <property type="entry name" value="6-PGluconate_DH-like_C_sf"/>
</dbReference>
<dbReference type="SUPFAM" id="SSF48179">
    <property type="entry name" value="6-phosphogluconate dehydrogenase C-terminal domain-like"/>
    <property type="match status" value="1"/>
</dbReference>
<dbReference type="AlphaFoldDB" id="A0AB36IDM6"/>
<dbReference type="Gene3D" id="1.10.1040.10">
    <property type="entry name" value="N-(1-d-carboxylethyl)-l-norvaline Dehydrogenase, domain 2"/>
    <property type="match status" value="1"/>
</dbReference>
<evidence type="ECO:0000256" key="7">
    <source>
        <dbReference type="ARBA" id="ARBA00023002"/>
    </source>
</evidence>
<dbReference type="InterPro" id="IPR006180">
    <property type="entry name" value="3-OHacyl-CoA_DH_CS"/>
</dbReference>
<dbReference type="Pfam" id="PF00725">
    <property type="entry name" value="3HCDH"/>
    <property type="match status" value="1"/>
</dbReference>
<dbReference type="GO" id="GO:0006631">
    <property type="term" value="P:fatty acid metabolic process"/>
    <property type="evidence" value="ECO:0007669"/>
    <property type="project" value="InterPro"/>
</dbReference>
<comment type="similarity">
    <text evidence="3">Belongs to the 3-hydroxyacyl-CoA dehydrogenase family.</text>
</comment>
<evidence type="ECO:0000256" key="4">
    <source>
        <dbReference type="ARBA" id="ARBA00011738"/>
    </source>
</evidence>
<protein>
    <recommendedName>
        <fullName evidence="10">L-gulonate 3-dehydrogenase</fullName>
        <ecNumber evidence="9">1.1.1.45</ecNumber>
    </recommendedName>
    <alternativeName>
        <fullName evidence="10">L-gulonate 3-dehydrogenase</fullName>
    </alternativeName>
</protein>
<dbReference type="InterPro" id="IPR006176">
    <property type="entry name" value="3-OHacyl-CoA_DH_NAD-bd"/>
</dbReference>
<evidence type="ECO:0000256" key="3">
    <source>
        <dbReference type="ARBA" id="ARBA00009463"/>
    </source>
</evidence>
<evidence type="ECO:0000313" key="14">
    <source>
        <dbReference type="EMBL" id="OKX82537.1"/>
    </source>
</evidence>
<organism evidence="14 15">
    <name type="scientific">Corynebacterium glutamicum</name>
    <name type="common">Brevibacterium saccharolyticum</name>
    <dbReference type="NCBI Taxonomy" id="1718"/>
    <lineage>
        <taxon>Bacteria</taxon>
        <taxon>Bacillati</taxon>
        <taxon>Actinomycetota</taxon>
        <taxon>Actinomycetes</taxon>
        <taxon>Mycobacteriales</taxon>
        <taxon>Corynebacteriaceae</taxon>
        <taxon>Corynebacterium</taxon>
    </lineage>
</organism>
<dbReference type="GO" id="GO:0005737">
    <property type="term" value="C:cytoplasm"/>
    <property type="evidence" value="ECO:0007669"/>
    <property type="project" value="UniProtKB-SubCell"/>
</dbReference>
<dbReference type="Pfam" id="PF02737">
    <property type="entry name" value="3HCDH_N"/>
    <property type="match status" value="1"/>
</dbReference>
<name>A0AB36IDM6_CORGT</name>
<comment type="caution">
    <text evidence="14">The sequence shown here is derived from an EMBL/GenBank/DDBJ whole genome shotgun (WGS) entry which is preliminary data.</text>
</comment>
<keyword evidence="7" id="KW-0560">Oxidoreductase</keyword>
<keyword evidence="8" id="KW-0520">NAD</keyword>
<reference evidence="14 15" key="1">
    <citation type="submission" date="2015-12" db="EMBL/GenBank/DDBJ databases">
        <title>Genome sequence of Corynebacterium AS 1.542.</title>
        <authorList>
            <person name="Yang J."/>
            <person name="Yang S."/>
        </authorList>
    </citation>
    <scope>NUCLEOTIDE SEQUENCE [LARGE SCALE GENOMIC DNA]</scope>
    <source>
        <strain evidence="14 15">AS 1.542</strain>
    </source>
</reference>
<accession>A0AB36IDM6</accession>
<dbReference type="EC" id="1.1.1.45" evidence="9"/>
<evidence type="ECO:0000259" key="13">
    <source>
        <dbReference type="Pfam" id="PF02737"/>
    </source>
</evidence>
<comment type="subcellular location">
    <subcellularLocation>
        <location evidence="1">Cytoplasm</location>
    </subcellularLocation>
</comment>
<dbReference type="SUPFAM" id="SSF51735">
    <property type="entry name" value="NAD(P)-binding Rossmann-fold domains"/>
    <property type="match status" value="1"/>
</dbReference>
<comment type="pathway">
    <text evidence="2">Lipid metabolism; butanoate metabolism.</text>
</comment>
<sequence>MTKTSNTSKIAIIGGGSIGVAFAVLFTSRGFKVSISDPDPNRRRLIESEVFTKLKNLERYNLIKESVDHIITRLKVVPSVEEAVLGADLVQECVPERLEIKQPLFQRLALLTQETCVLASSSSFMASSEFSIGSGAEDRILVAHPGNPPFAIPVIELVPNPNTSDQTIARARETYSRAGMSPVLVNMEQEGFIFNRLQGALLREAYSLVRDGIASVDDIDAVVRDGLGRRWAFMGPFETVDLNTRGGIASHAEKMGPSYQRMGLERGDSSEWTPELVSEVSKQRREILPLEKWEDRVHWRDEELLRRLTN</sequence>
<evidence type="ECO:0000256" key="5">
    <source>
        <dbReference type="ARBA" id="ARBA00022490"/>
    </source>
</evidence>